<accession>A0ACB6QF53</accession>
<protein>
    <submittedName>
        <fullName evidence="1">Uncharacterized protein</fullName>
    </submittedName>
</protein>
<sequence length="166" mass="18487">MNSFTGQYGSSNCEPKIGLRVPSDRTKCKCFSGGSSLANTLKPQILFSFEALFTEIGNQHGKLFGTFPVITPAIVPIQANCNTSTYPPPDQPLTIHPDPNPFRRPADPGLRPDFAPGKGEQEEIGLKMEKEEVKKLPKLDTEIRVQSAEVSMLRKREEWSQLWQEG</sequence>
<keyword evidence="2" id="KW-1185">Reference proteome</keyword>
<evidence type="ECO:0000313" key="1">
    <source>
        <dbReference type="EMBL" id="KAF2465521.1"/>
    </source>
</evidence>
<comment type="caution">
    <text evidence="1">The sequence shown here is derived from an EMBL/GenBank/DDBJ whole genome shotgun (WGS) entry which is preliminary data.</text>
</comment>
<evidence type="ECO:0000313" key="2">
    <source>
        <dbReference type="Proteomes" id="UP000799755"/>
    </source>
</evidence>
<proteinExistence type="predicted"/>
<dbReference type="Proteomes" id="UP000799755">
    <property type="component" value="Unassembled WGS sequence"/>
</dbReference>
<reference evidence="1" key="1">
    <citation type="journal article" date="2020" name="Stud. Mycol.">
        <title>101 Dothideomycetes genomes: a test case for predicting lifestyles and emergence of pathogens.</title>
        <authorList>
            <person name="Haridas S."/>
            <person name="Albert R."/>
            <person name="Binder M."/>
            <person name="Bloem J."/>
            <person name="Labutti K."/>
            <person name="Salamov A."/>
            <person name="Andreopoulos B."/>
            <person name="Baker S."/>
            <person name="Barry K."/>
            <person name="Bills G."/>
            <person name="Bluhm B."/>
            <person name="Cannon C."/>
            <person name="Castanera R."/>
            <person name="Culley D."/>
            <person name="Daum C."/>
            <person name="Ezra D."/>
            <person name="Gonzalez J."/>
            <person name="Henrissat B."/>
            <person name="Kuo A."/>
            <person name="Liang C."/>
            <person name="Lipzen A."/>
            <person name="Lutzoni F."/>
            <person name="Magnuson J."/>
            <person name="Mondo S."/>
            <person name="Nolan M."/>
            <person name="Ohm R."/>
            <person name="Pangilinan J."/>
            <person name="Park H.-J."/>
            <person name="Ramirez L."/>
            <person name="Alfaro M."/>
            <person name="Sun H."/>
            <person name="Tritt A."/>
            <person name="Yoshinaga Y."/>
            <person name="Zwiers L.-H."/>
            <person name="Turgeon B."/>
            <person name="Goodwin S."/>
            <person name="Spatafora J."/>
            <person name="Crous P."/>
            <person name="Grigoriev I."/>
        </authorList>
    </citation>
    <scope>NUCLEOTIDE SEQUENCE</scope>
    <source>
        <strain evidence="1">ATCC 200398</strain>
    </source>
</reference>
<organism evidence="1 2">
    <name type="scientific">Lindgomyces ingoldianus</name>
    <dbReference type="NCBI Taxonomy" id="673940"/>
    <lineage>
        <taxon>Eukaryota</taxon>
        <taxon>Fungi</taxon>
        <taxon>Dikarya</taxon>
        <taxon>Ascomycota</taxon>
        <taxon>Pezizomycotina</taxon>
        <taxon>Dothideomycetes</taxon>
        <taxon>Pleosporomycetidae</taxon>
        <taxon>Pleosporales</taxon>
        <taxon>Lindgomycetaceae</taxon>
        <taxon>Lindgomyces</taxon>
    </lineage>
</organism>
<dbReference type="EMBL" id="MU003529">
    <property type="protein sequence ID" value="KAF2465521.1"/>
    <property type="molecule type" value="Genomic_DNA"/>
</dbReference>
<name>A0ACB6QF53_9PLEO</name>
<gene>
    <name evidence="1" type="ORF">BDR25DRAFT_360467</name>
</gene>